<accession>A0A0L6UQ29</accession>
<evidence type="ECO:0000256" key="1">
    <source>
        <dbReference type="SAM" id="MobiDB-lite"/>
    </source>
</evidence>
<comment type="caution">
    <text evidence="2">The sequence shown here is derived from an EMBL/GenBank/DDBJ whole genome shotgun (WGS) entry which is preliminary data.</text>
</comment>
<protein>
    <submittedName>
        <fullName evidence="2">Uncharacterized protein</fullName>
    </submittedName>
</protein>
<proteinExistence type="predicted"/>
<evidence type="ECO:0000313" key="2">
    <source>
        <dbReference type="EMBL" id="KNZ49935.1"/>
    </source>
</evidence>
<gene>
    <name evidence="2" type="ORF">VP01_468g4</name>
</gene>
<keyword evidence="3" id="KW-1185">Reference proteome</keyword>
<evidence type="ECO:0000313" key="3">
    <source>
        <dbReference type="Proteomes" id="UP000037035"/>
    </source>
</evidence>
<organism evidence="2 3">
    <name type="scientific">Puccinia sorghi</name>
    <dbReference type="NCBI Taxonomy" id="27349"/>
    <lineage>
        <taxon>Eukaryota</taxon>
        <taxon>Fungi</taxon>
        <taxon>Dikarya</taxon>
        <taxon>Basidiomycota</taxon>
        <taxon>Pucciniomycotina</taxon>
        <taxon>Pucciniomycetes</taxon>
        <taxon>Pucciniales</taxon>
        <taxon>Pucciniaceae</taxon>
        <taxon>Puccinia</taxon>
    </lineage>
</organism>
<dbReference type="Proteomes" id="UP000037035">
    <property type="component" value="Unassembled WGS sequence"/>
</dbReference>
<dbReference type="AlphaFoldDB" id="A0A0L6UQ29"/>
<reference evidence="2 3" key="1">
    <citation type="submission" date="2015-08" db="EMBL/GenBank/DDBJ databases">
        <title>Next Generation Sequencing and Analysis of the Genome of Puccinia sorghi L Schw, the Causal Agent of Maize Common Rust.</title>
        <authorList>
            <person name="Rochi L."/>
            <person name="Burguener G."/>
            <person name="Darino M."/>
            <person name="Turjanski A."/>
            <person name="Kreff E."/>
            <person name="Dieguez M.J."/>
            <person name="Sacco F."/>
        </authorList>
    </citation>
    <scope>NUCLEOTIDE SEQUENCE [LARGE SCALE GENOMIC DNA]</scope>
    <source>
        <strain evidence="2 3">RO10H11247</strain>
    </source>
</reference>
<name>A0A0L6UQ29_9BASI</name>
<dbReference type="OrthoDB" id="2516910at2759"/>
<feature type="region of interest" description="Disordered" evidence="1">
    <location>
        <begin position="153"/>
        <end position="172"/>
    </location>
</feature>
<dbReference type="VEuPathDB" id="FungiDB:VP01_468g4"/>
<sequence length="328" mass="35593">MSERVEYPYCTTDEAGEVALRADAWVTSTSEPIYKLTPESFRDNTEYAKRISAANREAMYGSRNLTVVYPDGSKCPYLPVAKVRILGVQAKPGAVQAYGTNYVRVGIEEKVYNDLCSRVGQVLKLKDPPIEKVAAQAGLRVFTVTMPRTAKVQSLAEAEDPEDPSGSPSETMVTIPDPSAVFTLGLDVLASCYFIVKAKYKGPVASPDNIQSYSISLEPMCITLIDSCDKTLESEVAVSAPGVSDASATPPDARVTENLKPGCDGTYTMHIFTDGSSKLHDNDIGAGDLRSSHKQRGRVAGTDGCYTVGNRELALAVERRRDRDNILY</sequence>
<dbReference type="EMBL" id="LAVV01009823">
    <property type="protein sequence ID" value="KNZ49935.1"/>
    <property type="molecule type" value="Genomic_DNA"/>
</dbReference>